<dbReference type="PANTHER" id="PTHR12601:SF20">
    <property type="entry name" value="LEUCINE-RICH REPEAT-CONTAINING PROTEIN"/>
    <property type="match status" value="1"/>
</dbReference>
<gene>
    <name evidence="4" type="ORF">DFA_03057</name>
</gene>
<dbReference type="Pfam" id="PF13236">
    <property type="entry name" value="CLU"/>
    <property type="match status" value="1"/>
</dbReference>
<dbReference type="EMBL" id="GL883006">
    <property type="protein sequence ID" value="EGG24812.1"/>
    <property type="molecule type" value="Genomic_DNA"/>
</dbReference>
<dbReference type="Proteomes" id="UP000007797">
    <property type="component" value="Unassembled WGS sequence"/>
</dbReference>
<sequence>MYSINKSKVYDYDIYSYFCDNEEEARERRKRLAFLKQSAANIHLLNKANATLPTATTTTTSTTNSYSNSYDYCSSCDEADKEDEDTEDEEEEEDTEEEEYSDEEEEEDEKDRIIPIPKQNNTTDFGCYTNTTVTVSSSSNSNGCTTATISSSTNNNNNDNDNNNVNNNICNNNVKNKKKKNNNNTNKICSKIKRRQMEGNNNHHGMVKSPKPIYVSSGGSMSSYDEDCLFEDYQDGTIQLDGAADLHRQQQDLHHKLNGSHSNSSIGNGINGNGGINGTNMLSQNSSHNGINIQSQLNRYTSEDFKRKDWNDEFQTLLAHPDTEQKFSKLSHLARDFVAAAKNYATIIINELCLPYKEKSLAPVDVGGIAGGMKWYCQGILFKFAMDTMLSDDCWMYGGDMPRDDYASKAASNELKGLISYYMTGVQGLHYPLIALIDYKGFRIIALSLLPINTDTIRYGSCDSGTIVHYDVPDLNTKMREAGKKINLKPHKVGSDPEFTKVLSSPGDIEAHLGSDNRYYVIDFSRTFPPEALLKRTDVNRRSIFYNLLRPEFVAKWSKPLCSDAFTGWQRLDEEKQEHNKEIEDATEYLLNQAVRELADKLDRDVKGKMLPSAAASNPASNNLSAVTTGGAGGEDPTDFNEIKTQFANKFLPIVMKRLELGNTPPQILQQQQQVAGEINNTQASSTMNDSMDSVATSASMPDTPVRKHVRSLNQVKNETPKMLSTLNEEIHRLGINLRHMGRIRHFSLSLKVRDLLLLEMTARSIKTIIKDEMRSKMKEVQGLSEEPFKQIVILIFNQVLDYQSLIWKRIRERIKSKYSLAFMKLDPRGSGTIIEEQEENWMDSINPRNLFERLQYLTGISLSPIAQHEFTRDPFSFQFVDSDIQEIYANVKHMNIVDYAEGMALSMAAKSKSGREQLRLLKMATSKFQSSLKSNPDNFDCICQLGRTLILQANSINVVSGAFGKNLYLRTLEEAAAKFKDAIQIAPTNCKAYYELAHLYILIAQYYHNVPFQAQKHYKMASIEFDHALRYYDQQQSNYVPPNASTTKHITKRIIVSSEGEGEEERAERERIAKEDLFTTVFADTKKLFDFGKEGMSMSLIGVANICEVLEKHRPRDVGVKLLLGKALVYRPSHHEDSNERRQQEFFVQAYTKFNHALLIDRDAVYEAIFKIGKDMWINSKLGSKRLYYPTALIFRLLVQYHPSPDNKIYSMYSDSLNEMIKFNSANNDDTFIIELSNLYDKLFKMNNQYVLEKLNDSLNNQGQSLVDLLVMATYSKEIKERMKLAMSGIRSIDFHRTSINDQVMGILGEFFDSTGTLASDGSRVDRAVVSGW</sequence>
<dbReference type="InterPro" id="IPR011990">
    <property type="entry name" value="TPR-like_helical_dom_sf"/>
</dbReference>
<dbReference type="RefSeq" id="XP_004362663.1">
    <property type="nucleotide sequence ID" value="XM_004362606.1"/>
</dbReference>
<evidence type="ECO:0000313" key="4">
    <source>
        <dbReference type="EMBL" id="EGG24812.1"/>
    </source>
</evidence>
<dbReference type="OrthoDB" id="550575at2759"/>
<evidence type="ECO:0000256" key="2">
    <source>
        <dbReference type="SAM" id="MobiDB-lite"/>
    </source>
</evidence>
<dbReference type="GeneID" id="14877270"/>
<keyword evidence="5" id="KW-1185">Reference proteome</keyword>
<feature type="region of interest" description="Disordered" evidence="2">
    <location>
        <begin position="612"/>
        <end position="637"/>
    </location>
</feature>
<keyword evidence="1" id="KW-0963">Cytoplasm</keyword>
<dbReference type="GO" id="GO:0005737">
    <property type="term" value="C:cytoplasm"/>
    <property type="evidence" value="ECO:0007669"/>
    <property type="project" value="TreeGrafter"/>
</dbReference>
<reference evidence="5" key="1">
    <citation type="journal article" date="2011" name="Genome Res.">
        <title>Phylogeny-wide analysis of social amoeba genomes highlights ancient origins for complex intercellular communication.</title>
        <authorList>
            <person name="Heidel A.J."/>
            <person name="Lawal H.M."/>
            <person name="Felder M."/>
            <person name="Schilde C."/>
            <person name="Helps N.R."/>
            <person name="Tunggal B."/>
            <person name="Rivero F."/>
            <person name="John U."/>
            <person name="Schleicher M."/>
            <person name="Eichinger L."/>
            <person name="Platzer M."/>
            <person name="Noegel A.A."/>
            <person name="Schaap P."/>
            <person name="Gloeckner G."/>
        </authorList>
    </citation>
    <scope>NUCLEOTIDE SEQUENCE [LARGE SCALE GENOMIC DNA]</scope>
    <source>
        <strain evidence="5">SH3</strain>
    </source>
</reference>
<dbReference type="Pfam" id="PF12807">
    <property type="entry name" value="eIF3_p135"/>
    <property type="match status" value="1"/>
</dbReference>
<feature type="region of interest" description="Disordered" evidence="2">
    <location>
        <begin position="76"/>
        <end position="127"/>
    </location>
</feature>
<feature type="region of interest" description="Disordered" evidence="2">
    <location>
        <begin position="685"/>
        <end position="705"/>
    </location>
</feature>
<dbReference type="KEGG" id="dfa:DFA_03057"/>
<accession>F4PGH8</accession>
<dbReference type="SUPFAM" id="SSF48452">
    <property type="entry name" value="TPR-like"/>
    <property type="match status" value="1"/>
</dbReference>
<evidence type="ECO:0000313" key="5">
    <source>
        <dbReference type="Proteomes" id="UP000007797"/>
    </source>
</evidence>
<dbReference type="InterPro" id="IPR033646">
    <property type="entry name" value="CLU-central"/>
</dbReference>
<dbReference type="PANTHER" id="PTHR12601">
    <property type="entry name" value="EUKARYOTIC TRANSLATION INITIATION FACTOR 3 SUBUNIT EIF-3"/>
    <property type="match status" value="1"/>
</dbReference>
<feature type="region of interest" description="Disordered" evidence="2">
    <location>
        <begin position="151"/>
        <end position="185"/>
    </location>
</feature>
<protein>
    <submittedName>
        <fullName evidence="4">Leucine-rich repeat-containing protein</fullName>
    </submittedName>
</protein>
<dbReference type="InterPro" id="IPR025697">
    <property type="entry name" value="CLU_dom"/>
</dbReference>
<dbReference type="InterPro" id="IPR027523">
    <property type="entry name" value="CLU_prot"/>
</dbReference>
<proteinExistence type="predicted"/>
<feature type="domain" description="Clu" evidence="3">
    <location>
        <begin position="283"/>
        <end position="535"/>
    </location>
</feature>
<dbReference type="Gene3D" id="1.25.40.10">
    <property type="entry name" value="Tetratricopeptide repeat domain"/>
    <property type="match status" value="1"/>
</dbReference>
<evidence type="ECO:0000259" key="3">
    <source>
        <dbReference type="PROSITE" id="PS51823"/>
    </source>
</evidence>
<feature type="compositionally biased region" description="Acidic residues" evidence="2">
    <location>
        <begin position="77"/>
        <end position="109"/>
    </location>
</feature>
<feature type="compositionally biased region" description="Low complexity" evidence="2">
    <location>
        <begin position="151"/>
        <end position="174"/>
    </location>
</feature>
<name>F4PGH8_CACFS</name>
<organism evidence="4 5">
    <name type="scientific">Cavenderia fasciculata</name>
    <name type="common">Slime mold</name>
    <name type="synonym">Dictyostelium fasciculatum</name>
    <dbReference type="NCBI Taxonomy" id="261658"/>
    <lineage>
        <taxon>Eukaryota</taxon>
        <taxon>Amoebozoa</taxon>
        <taxon>Evosea</taxon>
        <taxon>Eumycetozoa</taxon>
        <taxon>Dictyostelia</taxon>
        <taxon>Acytosteliales</taxon>
        <taxon>Cavenderiaceae</taxon>
        <taxon>Cavenderia</taxon>
    </lineage>
</organism>
<dbReference type="GO" id="GO:0048312">
    <property type="term" value="P:intracellular distribution of mitochondria"/>
    <property type="evidence" value="ECO:0007669"/>
    <property type="project" value="TreeGrafter"/>
</dbReference>
<feature type="compositionally biased region" description="Low complexity" evidence="2">
    <location>
        <begin position="612"/>
        <end position="626"/>
    </location>
</feature>
<evidence type="ECO:0000256" key="1">
    <source>
        <dbReference type="ARBA" id="ARBA00022490"/>
    </source>
</evidence>
<dbReference type="GO" id="GO:0003729">
    <property type="term" value="F:mRNA binding"/>
    <property type="evidence" value="ECO:0007669"/>
    <property type="project" value="TreeGrafter"/>
</dbReference>
<feature type="compositionally biased region" description="Polar residues" evidence="2">
    <location>
        <begin position="685"/>
        <end position="701"/>
    </location>
</feature>
<dbReference type="PROSITE" id="PS51823">
    <property type="entry name" value="CLU"/>
    <property type="match status" value="1"/>
</dbReference>